<dbReference type="Pfam" id="PF00300">
    <property type="entry name" value="His_Phos_1"/>
    <property type="match status" value="1"/>
</dbReference>
<dbReference type="Gene3D" id="3.40.50.1240">
    <property type="entry name" value="Phosphoglycerate mutase-like"/>
    <property type="match status" value="1"/>
</dbReference>
<sequence>MKLLLLRHAQAVAGGDLDPDRVLTPVGERQAAAMASRVVNMLPGACIVTSPWRRAQQTAEIMAQGLGARLVLNDSLTAKGNAPVAATALEPYFSDQGSLIVVTHQPLCGQLISWLTDGNLYGQVVSPCSGALLELDWPARGMARLLNGCDGAVQGDDHAGR</sequence>
<evidence type="ECO:0000313" key="1">
    <source>
        <dbReference type="EMBL" id="SEA24770.1"/>
    </source>
</evidence>
<accession>A0A1H3ZM57</accession>
<dbReference type="Proteomes" id="UP000242469">
    <property type="component" value="Unassembled WGS sequence"/>
</dbReference>
<evidence type="ECO:0000313" key="2">
    <source>
        <dbReference type="Proteomes" id="UP000242469"/>
    </source>
</evidence>
<protein>
    <submittedName>
        <fullName evidence="1">Phosphohistidine phosphatase, SixA</fullName>
    </submittedName>
</protein>
<dbReference type="CDD" id="cd07067">
    <property type="entry name" value="HP_PGM_like"/>
    <property type="match status" value="1"/>
</dbReference>
<dbReference type="InterPro" id="IPR029033">
    <property type="entry name" value="His_PPase_superfam"/>
</dbReference>
<dbReference type="SMART" id="SM00855">
    <property type="entry name" value="PGAM"/>
    <property type="match status" value="1"/>
</dbReference>
<dbReference type="STRING" id="1122198.SAMN02745729_10290"/>
<dbReference type="RefSeq" id="WP_091823147.1">
    <property type="nucleotide sequence ID" value="NZ_FNRJ01000002.1"/>
</dbReference>
<reference evidence="2" key="1">
    <citation type="submission" date="2016-10" db="EMBL/GenBank/DDBJ databases">
        <authorList>
            <person name="Varghese N."/>
            <person name="Submissions S."/>
        </authorList>
    </citation>
    <scope>NUCLEOTIDE SEQUENCE [LARGE SCALE GENOMIC DNA]</scope>
    <source>
        <strain evidence="2">DSM 11526</strain>
    </source>
</reference>
<keyword evidence="2" id="KW-1185">Reference proteome</keyword>
<organism evidence="1 2">
    <name type="scientific">Marinobacterium iners DSM 11526</name>
    <dbReference type="NCBI Taxonomy" id="1122198"/>
    <lineage>
        <taxon>Bacteria</taxon>
        <taxon>Pseudomonadati</taxon>
        <taxon>Pseudomonadota</taxon>
        <taxon>Gammaproteobacteria</taxon>
        <taxon>Oceanospirillales</taxon>
        <taxon>Oceanospirillaceae</taxon>
        <taxon>Marinobacterium</taxon>
    </lineage>
</organism>
<dbReference type="AlphaFoldDB" id="A0A1H3ZM57"/>
<proteinExistence type="predicted"/>
<dbReference type="OrthoDB" id="280692at2"/>
<dbReference type="SUPFAM" id="SSF53254">
    <property type="entry name" value="Phosphoglycerate mutase-like"/>
    <property type="match status" value="1"/>
</dbReference>
<gene>
    <name evidence="1" type="ORF">SAMN02745729_10290</name>
</gene>
<dbReference type="InterPro" id="IPR013078">
    <property type="entry name" value="His_Pase_superF_clade-1"/>
</dbReference>
<dbReference type="EMBL" id="FNRJ01000002">
    <property type="protein sequence ID" value="SEA24770.1"/>
    <property type="molecule type" value="Genomic_DNA"/>
</dbReference>
<name>A0A1H3ZM57_9GAMM</name>